<evidence type="ECO:0000256" key="1">
    <source>
        <dbReference type="ARBA" id="ARBA00023015"/>
    </source>
</evidence>
<evidence type="ECO:0000256" key="2">
    <source>
        <dbReference type="ARBA" id="ARBA00023125"/>
    </source>
</evidence>
<dbReference type="AlphaFoldDB" id="A0A1D7QXS8"/>
<dbReference type="InterPro" id="IPR009061">
    <property type="entry name" value="DNA-bd_dom_put_sf"/>
</dbReference>
<dbReference type="InterPro" id="IPR047057">
    <property type="entry name" value="MerR_fam"/>
</dbReference>
<name>A0A1D7QXS8_9BACI</name>
<keyword evidence="2" id="KW-0238">DNA-binding</keyword>
<dbReference type="KEGG" id="bbev:BBEV_2476"/>
<feature type="coiled-coil region" evidence="4">
    <location>
        <begin position="89"/>
        <end position="126"/>
    </location>
</feature>
<accession>A0A1D7QXS8</accession>
<keyword evidence="7" id="KW-1185">Reference proteome</keyword>
<gene>
    <name evidence="6" type="primary">cueR</name>
    <name evidence="6" type="ORF">BBEV_2476</name>
</gene>
<evidence type="ECO:0000259" key="5">
    <source>
        <dbReference type="PROSITE" id="PS50937"/>
    </source>
</evidence>
<proteinExistence type="predicted"/>
<evidence type="ECO:0000313" key="7">
    <source>
        <dbReference type="Proteomes" id="UP000094463"/>
    </source>
</evidence>
<dbReference type="PANTHER" id="PTHR30204:SF94">
    <property type="entry name" value="HEAVY METAL-DEPENDENT TRANSCRIPTIONAL REGULATOR HI_0293-RELATED"/>
    <property type="match status" value="1"/>
</dbReference>
<dbReference type="STRING" id="632773.BBEV_2476"/>
<keyword evidence="1" id="KW-0805">Transcription regulation</keyword>
<reference evidence="6 7" key="1">
    <citation type="submission" date="2015-08" db="EMBL/GenBank/DDBJ databases">
        <title>The complete genome sequence of Bacillus beveridgei MLTeJB.</title>
        <authorList>
            <person name="Hanson T.E."/>
            <person name="Mesa C."/>
            <person name="Basesman S.M."/>
            <person name="Oremland R.S."/>
        </authorList>
    </citation>
    <scope>NUCLEOTIDE SEQUENCE [LARGE SCALE GENOMIC DNA]</scope>
    <source>
        <strain evidence="6 7">MLTeJB</strain>
    </source>
</reference>
<dbReference type="Proteomes" id="UP000094463">
    <property type="component" value="Chromosome"/>
</dbReference>
<feature type="domain" description="HTH merR-type" evidence="5">
    <location>
        <begin position="16"/>
        <end position="81"/>
    </location>
</feature>
<dbReference type="GO" id="GO:0003700">
    <property type="term" value="F:DNA-binding transcription factor activity"/>
    <property type="evidence" value="ECO:0007669"/>
    <property type="project" value="InterPro"/>
</dbReference>
<evidence type="ECO:0000256" key="3">
    <source>
        <dbReference type="ARBA" id="ARBA00023163"/>
    </source>
</evidence>
<sequence length="145" mass="17555">MKEDHETVQEKGDQKSIRETAELFDITTRALRYYEELGLIQPNRINRYRYYDREDLARIQLILRGKQLGFSLEEISEMLKLFNEDRSGRKQLERAVAFGDEKIQELDRQIGELKSLRRELLHYREKFNDQLARMDDNEKPFKKKE</sequence>
<dbReference type="PATRIC" id="fig|632773.3.peg.2589"/>
<dbReference type="RefSeq" id="WP_069365756.1">
    <property type="nucleotide sequence ID" value="NZ_CP012502.1"/>
</dbReference>
<dbReference type="PANTHER" id="PTHR30204">
    <property type="entry name" value="REDOX-CYCLING DRUG-SENSING TRANSCRIPTIONAL ACTIVATOR SOXR"/>
    <property type="match status" value="1"/>
</dbReference>
<dbReference type="PROSITE" id="PS50937">
    <property type="entry name" value="HTH_MERR_2"/>
    <property type="match status" value="1"/>
</dbReference>
<evidence type="ECO:0000256" key="4">
    <source>
        <dbReference type="SAM" id="Coils"/>
    </source>
</evidence>
<dbReference type="EMBL" id="CP012502">
    <property type="protein sequence ID" value="AOM83816.1"/>
    <property type="molecule type" value="Genomic_DNA"/>
</dbReference>
<dbReference type="SUPFAM" id="SSF46955">
    <property type="entry name" value="Putative DNA-binding domain"/>
    <property type="match status" value="1"/>
</dbReference>
<dbReference type="Gene3D" id="1.10.1660.10">
    <property type="match status" value="1"/>
</dbReference>
<dbReference type="Pfam" id="PF13411">
    <property type="entry name" value="MerR_1"/>
    <property type="match status" value="1"/>
</dbReference>
<protein>
    <submittedName>
        <fullName evidence="6">Putative transcriptional regulator LiuR of leucine degradation pathway, MerR family</fullName>
    </submittedName>
</protein>
<keyword evidence="3" id="KW-0804">Transcription</keyword>
<evidence type="ECO:0000313" key="6">
    <source>
        <dbReference type="EMBL" id="AOM83816.1"/>
    </source>
</evidence>
<dbReference type="OrthoDB" id="9791488at2"/>
<dbReference type="GO" id="GO:0003677">
    <property type="term" value="F:DNA binding"/>
    <property type="evidence" value="ECO:0007669"/>
    <property type="project" value="UniProtKB-KW"/>
</dbReference>
<dbReference type="SMART" id="SM00422">
    <property type="entry name" value="HTH_MERR"/>
    <property type="match status" value="1"/>
</dbReference>
<dbReference type="InterPro" id="IPR000551">
    <property type="entry name" value="MerR-type_HTH_dom"/>
</dbReference>
<organism evidence="6 7">
    <name type="scientific">Salisediminibacterium beveridgei</name>
    <dbReference type="NCBI Taxonomy" id="632773"/>
    <lineage>
        <taxon>Bacteria</taxon>
        <taxon>Bacillati</taxon>
        <taxon>Bacillota</taxon>
        <taxon>Bacilli</taxon>
        <taxon>Bacillales</taxon>
        <taxon>Bacillaceae</taxon>
        <taxon>Salisediminibacterium</taxon>
    </lineage>
</organism>
<keyword evidence="4" id="KW-0175">Coiled coil</keyword>